<protein>
    <submittedName>
        <fullName evidence="1">Uncharacterized protein</fullName>
    </submittedName>
</protein>
<dbReference type="EMBL" id="JBHUHR010000029">
    <property type="protein sequence ID" value="MFD2035234.1"/>
    <property type="molecule type" value="Genomic_DNA"/>
</dbReference>
<reference evidence="2" key="1">
    <citation type="journal article" date="2019" name="Int. J. Syst. Evol. Microbiol.">
        <title>The Global Catalogue of Microorganisms (GCM) 10K type strain sequencing project: providing services to taxonomists for standard genome sequencing and annotation.</title>
        <authorList>
            <consortium name="The Broad Institute Genomics Platform"/>
            <consortium name="The Broad Institute Genome Sequencing Center for Infectious Disease"/>
            <person name="Wu L."/>
            <person name="Ma J."/>
        </authorList>
    </citation>
    <scope>NUCLEOTIDE SEQUENCE [LARGE SCALE GENOMIC DNA]</scope>
    <source>
        <strain evidence="2">CGMCC 1.15180</strain>
    </source>
</reference>
<gene>
    <name evidence="1" type="ORF">ACFSKL_10555</name>
</gene>
<evidence type="ECO:0000313" key="2">
    <source>
        <dbReference type="Proteomes" id="UP001597361"/>
    </source>
</evidence>
<dbReference type="RefSeq" id="WP_376886062.1">
    <property type="nucleotide sequence ID" value="NZ_JBHUHR010000029.1"/>
</dbReference>
<sequence length="116" mass="13193">MGKNPLNRIVFPVVDFFVIEKNQTVVNRIKKALSSKQYRCIGVAVVGKYSKNILMEIPFPPDVFLVGNVENPMEVVFAVKLNFPNVMILRVYDKTHLQNDDSLVYVGTYINGFIVL</sequence>
<evidence type="ECO:0000313" key="1">
    <source>
        <dbReference type="EMBL" id="MFD2035234.1"/>
    </source>
</evidence>
<keyword evidence="2" id="KW-1185">Reference proteome</keyword>
<accession>A0ABW4VM16</accession>
<dbReference type="Proteomes" id="UP001597361">
    <property type="component" value="Unassembled WGS sequence"/>
</dbReference>
<name>A0ABW4VM16_9BACT</name>
<comment type="caution">
    <text evidence="1">The sequence shown here is derived from an EMBL/GenBank/DDBJ whole genome shotgun (WGS) entry which is preliminary data.</text>
</comment>
<organism evidence="1 2">
    <name type="scientific">Belliella marina</name>
    <dbReference type="NCBI Taxonomy" id="1644146"/>
    <lineage>
        <taxon>Bacteria</taxon>
        <taxon>Pseudomonadati</taxon>
        <taxon>Bacteroidota</taxon>
        <taxon>Cytophagia</taxon>
        <taxon>Cytophagales</taxon>
        <taxon>Cyclobacteriaceae</taxon>
        <taxon>Belliella</taxon>
    </lineage>
</organism>
<proteinExistence type="predicted"/>